<dbReference type="AlphaFoldDB" id="W7KN31"/>
<name>W7KN31_CYTFI</name>
<evidence type="ECO:0000313" key="2">
    <source>
        <dbReference type="Proteomes" id="UP000019270"/>
    </source>
</evidence>
<organism evidence="1 2">
    <name type="scientific">Cytobacillus firmus DS1</name>
    <dbReference type="NCBI Taxonomy" id="1307436"/>
    <lineage>
        <taxon>Bacteria</taxon>
        <taxon>Bacillati</taxon>
        <taxon>Bacillota</taxon>
        <taxon>Bacilli</taxon>
        <taxon>Bacillales</taxon>
        <taxon>Bacillaceae</taxon>
        <taxon>Cytobacillus</taxon>
    </lineage>
</organism>
<dbReference type="Proteomes" id="UP000019270">
    <property type="component" value="Unassembled WGS sequence"/>
</dbReference>
<protein>
    <recommendedName>
        <fullName evidence="3">Fur-regulated basic protein FbpA</fullName>
    </recommendedName>
</protein>
<evidence type="ECO:0000313" key="1">
    <source>
        <dbReference type="EMBL" id="EWG08870.1"/>
    </source>
</evidence>
<reference evidence="1 2" key="2">
    <citation type="journal article" date="2016" name="Sci. Rep.">
        <title>A novel serine protease, Sep1, from Bacillus firmus DS-1 has nematicidal activity and degrades multiple intestinal-associated nematode proteins.</title>
        <authorList>
            <person name="Geng C."/>
            <person name="Nie X."/>
            <person name="Tang Z."/>
            <person name="Zhang Y."/>
            <person name="Lin J."/>
            <person name="Sun M."/>
            <person name="Peng D."/>
        </authorList>
    </citation>
    <scope>NUCLEOTIDE SEQUENCE [LARGE SCALE GENOMIC DNA]</scope>
    <source>
        <strain evidence="1 2">DS1</strain>
    </source>
</reference>
<gene>
    <name evidence="1" type="ORF">PBF_21938</name>
</gene>
<dbReference type="InterPro" id="IPR025072">
    <property type="entry name" value="Fur_reg_FbpA"/>
</dbReference>
<comment type="caution">
    <text evidence="1">The sequence shown here is derived from an EMBL/GenBank/DDBJ whole genome shotgun (WGS) entry which is preliminary data.</text>
</comment>
<proteinExistence type="predicted"/>
<dbReference type="Pfam" id="PF13076">
    <property type="entry name" value="Fur_reg_FbpA"/>
    <property type="match status" value="1"/>
</dbReference>
<dbReference type="RefSeq" id="WP_035332750.1">
    <property type="nucleotide sequence ID" value="NZ_APVL01000027.1"/>
</dbReference>
<accession>W7KN31</accession>
<sequence length="61" mass="7188">MELKKAVDRRKSHLISRLIKAGFIKTHDGRQLYELPLAELERLHIDYKCQAAPQFEIKQVN</sequence>
<evidence type="ECO:0008006" key="3">
    <source>
        <dbReference type="Google" id="ProtNLM"/>
    </source>
</evidence>
<reference evidence="2" key="1">
    <citation type="submission" date="2013-03" db="EMBL/GenBank/DDBJ databases">
        <title>Draft genome sequence of Bacillus firmus DS1.</title>
        <authorList>
            <person name="Peng D."/>
            <person name="Zhu L."/>
            <person name="Sun M."/>
        </authorList>
    </citation>
    <scope>NUCLEOTIDE SEQUENCE [LARGE SCALE GENOMIC DNA]</scope>
    <source>
        <strain evidence="2">DS1</strain>
    </source>
</reference>
<dbReference type="EMBL" id="APVL01000027">
    <property type="protein sequence ID" value="EWG08870.1"/>
    <property type="molecule type" value="Genomic_DNA"/>
</dbReference>